<reference evidence="18" key="3">
    <citation type="submission" date="2025-09" db="UniProtKB">
        <authorList>
            <consortium name="Ensembl"/>
        </authorList>
    </citation>
    <scope>IDENTIFICATION</scope>
</reference>
<dbReference type="CDD" id="cd16926">
    <property type="entry name" value="HATPase_MutL-MLH-PMS-like"/>
    <property type="match status" value="1"/>
</dbReference>
<evidence type="ECO:0000256" key="2">
    <source>
        <dbReference type="ARBA" id="ARBA00006082"/>
    </source>
</evidence>
<dbReference type="GO" id="GO:0006298">
    <property type="term" value="P:mismatch repair"/>
    <property type="evidence" value="ECO:0007669"/>
    <property type="project" value="InterPro"/>
</dbReference>
<dbReference type="InterPro" id="IPR014721">
    <property type="entry name" value="Ribsml_uS5_D2-typ_fold_subgr"/>
</dbReference>
<dbReference type="GO" id="GO:0032389">
    <property type="term" value="C:MutLalpha complex"/>
    <property type="evidence" value="ECO:0007669"/>
    <property type="project" value="TreeGrafter"/>
</dbReference>
<evidence type="ECO:0000256" key="3">
    <source>
        <dbReference type="ARBA" id="ARBA00022722"/>
    </source>
</evidence>
<dbReference type="SUPFAM" id="SSF54211">
    <property type="entry name" value="Ribosomal protein S5 domain 2-like"/>
    <property type="match status" value="1"/>
</dbReference>
<dbReference type="InterPro" id="IPR042120">
    <property type="entry name" value="MutL_C_dimsub"/>
</dbReference>
<dbReference type="InterPro" id="IPR014790">
    <property type="entry name" value="MutL_C"/>
</dbReference>
<dbReference type="GO" id="GO:0005524">
    <property type="term" value="F:ATP binding"/>
    <property type="evidence" value="ECO:0007669"/>
    <property type="project" value="UniProtKB-KW"/>
</dbReference>
<keyword evidence="5" id="KW-0255">Endonuclease</keyword>
<dbReference type="SMART" id="SM00853">
    <property type="entry name" value="MutL_C"/>
    <property type="match status" value="1"/>
</dbReference>
<dbReference type="PANTHER" id="PTHR10073">
    <property type="entry name" value="DNA MISMATCH REPAIR PROTEIN MLH, PMS, MUTL"/>
    <property type="match status" value="1"/>
</dbReference>
<dbReference type="SUPFAM" id="SSF55874">
    <property type="entry name" value="ATPase domain of HSP90 chaperone/DNA topoisomerase II/histidine kinase"/>
    <property type="match status" value="1"/>
</dbReference>
<keyword evidence="9" id="KW-0539">Nucleus</keyword>
<feature type="compositionally biased region" description="Polar residues" evidence="14">
    <location>
        <begin position="564"/>
        <end position="578"/>
    </location>
</feature>
<organism evidence="18 19">
    <name type="scientific">Maylandia zebra</name>
    <name type="common">zebra mbuna</name>
    <dbReference type="NCBI Taxonomy" id="106582"/>
    <lineage>
        <taxon>Eukaryota</taxon>
        <taxon>Metazoa</taxon>
        <taxon>Chordata</taxon>
        <taxon>Craniata</taxon>
        <taxon>Vertebrata</taxon>
        <taxon>Euteleostomi</taxon>
        <taxon>Actinopterygii</taxon>
        <taxon>Neopterygii</taxon>
        <taxon>Teleostei</taxon>
        <taxon>Neoteleostei</taxon>
        <taxon>Acanthomorphata</taxon>
        <taxon>Ovalentaria</taxon>
        <taxon>Cichlomorphae</taxon>
        <taxon>Cichliformes</taxon>
        <taxon>Cichlidae</taxon>
        <taxon>African cichlids</taxon>
        <taxon>Pseudocrenilabrinae</taxon>
        <taxon>Haplochromini</taxon>
        <taxon>Maylandia</taxon>
        <taxon>Maylandia zebra complex</taxon>
    </lineage>
</organism>
<dbReference type="InterPro" id="IPR036890">
    <property type="entry name" value="HATPase_C_sf"/>
</dbReference>
<dbReference type="InterPro" id="IPR042121">
    <property type="entry name" value="MutL_C_regsub"/>
</dbReference>
<dbReference type="SMART" id="SM01340">
    <property type="entry name" value="DNA_mis_repair"/>
    <property type="match status" value="1"/>
</dbReference>
<dbReference type="CDD" id="cd03484">
    <property type="entry name" value="MutL_Trans_hPMS_2_like"/>
    <property type="match status" value="1"/>
</dbReference>
<dbReference type="InterPro" id="IPR002099">
    <property type="entry name" value="MutL/Mlh/PMS"/>
</dbReference>
<keyword evidence="7" id="KW-0378">Hydrolase</keyword>
<evidence type="ECO:0000313" key="18">
    <source>
        <dbReference type="Ensembl" id="ENSMZEP00005011682.1"/>
    </source>
</evidence>
<name>A0A3P9BP12_9CICH</name>
<dbReference type="InterPro" id="IPR020568">
    <property type="entry name" value="Ribosomal_Su5_D2-typ_SF"/>
</dbReference>
<feature type="domain" description="DNA mismatch repair protein S5" evidence="17">
    <location>
        <begin position="255"/>
        <end position="392"/>
    </location>
</feature>
<dbReference type="FunFam" id="3.30.1540.20:FF:000019">
    <property type="entry name" value="PMS1 homolog 2, mismatch repair system component"/>
    <property type="match status" value="1"/>
</dbReference>
<keyword evidence="4" id="KW-0547">Nucleotide-binding</keyword>
<evidence type="ECO:0000256" key="14">
    <source>
        <dbReference type="SAM" id="MobiDB-lite"/>
    </source>
</evidence>
<evidence type="ECO:0000313" key="19">
    <source>
        <dbReference type="Proteomes" id="UP000265160"/>
    </source>
</evidence>
<dbReference type="Pfam" id="PF13589">
    <property type="entry name" value="HATPase_c_3"/>
    <property type="match status" value="1"/>
</dbReference>
<comment type="catalytic activity">
    <reaction evidence="10">
        <text>ATP + H2O = ADP + phosphate + H(+)</text>
        <dbReference type="Rhea" id="RHEA:13065"/>
        <dbReference type="ChEBI" id="CHEBI:15377"/>
        <dbReference type="ChEBI" id="CHEBI:15378"/>
        <dbReference type="ChEBI" id="CHEBI:30616"/>
        <dbReference type="ChEBI" id="CHEBI:43474"/>
        <dbReference type="ChEBI" id="CHEBI:456216"/>
    </reaction>
    <physiologicalReaction direction="left-to-right" evidence="10">
        <dbReference type="Rhea" id="RHEA:13066"/>
    </physiologicalReaction>
</comment>
<evidence type="ECO:0000256" key="8">
    <source>
        <dbReference type="ARBA" id="ARBA00022840"/>
    </source>
</evidence>
<dbReference type="GO" id="GO:0140664">
    <property type="term" value="F:ATP-dependent DNA damage sensor activity"/>
    <property type="evidence" value="ECO:0007669"/>
    <property type="project" value="InterPro"/>
</dbReference>
<sequence length="892" mass="99320">MHGKLARAFVHMDIFVFFKLLLPCTLEFNIDFLCCSSEPAGAIRAIDKHSVHQICSGQVVLTLATAVKELVENSIDAGATNIDVKLKESGAEQVEVADNGKGVEEANFEGLTLKHHTSKLRDFSDLIHVETFGFRGEALSSLCALSDLSVITCHESSQVGTKLVFDHKGHLVQRTPHPRQQGTTVSLQQLFSTLPVRHKEFQRNIKKEYAKMIHVLQSYCIISTGVRITCSNQNGQGKRSTVLSTTGSQSMRDNIGAIFGPKQLQSLLPFQQVSPTENVIEEYGLKGADLPKQLFSITGFVSQGDHGVGRSTTDRQFFFINSRPCDPLKVTKLVNEVYHMYNRHQYPFVALNVAVASECVDVNVTPDKRQIFLQEEKLLLAILKTSLIAIYEGGVNKISLNYTPAPSTNATSTSEPCRTVLSNENKAEREEDTESVILSPKSSLNLAGLKAAFSSHYSSSSGKSSKEKASGSGTTQKTLQSFFKDPVKTSCNSSLKSPLKYTRQLDKCSSAGKSVLDGFRYRVMSCEDTDSQKDSAGSSCNTAEAKPDIQCSDLESSPPKVDRTSVNNETFKETSGNIHTVPEDPELETEACTPYEDSAVSPEAKRARKDDPHFPSEEESSTFSNAGEKPPLTVDAPVSLQRRTVHLQFSLAELAKKMRRLHDQQKQRAGEELLYRRFRAKINPGENQSAEEELKKEISKEMFKEMEIIGQFNLGFIITKLKSDLFMIDQHATDEKYNFEMLQQHTVLQGQKLIVPQKLHLTAVSENVLIENIEIFKGNGFEFLIDEDAQVMERVKLVSLPTSKNWTFGPSDIEELIFMLSDSPGVMCRPSRVRQMFASRACRKSVMIGTALSVNEMKKLVVHMGELEHPWNCPHGRPTMRHLANLDVISQY</sequence>
<comment type="subcellular location">
    <subcellularLocation>
        <location evidence="1">Nucleus</location>
    </subcellularLocation>
</comment>
<dbReference type="FunFam" id="3.30.1370.100:FF:000001">
    <property type="entry name" value="Mismatch repair endonuclease pms1, putative"/>
    <property type="match status" value="1"/>
</dbReference>
<evidence type="ECO:0000259" key="16">
    <source>
        <dbReference type="SMART" id="SM00853"/>
    </source>
</evidence>
<dbReference type="FunFam" id="3.30.230.10:FF:000032">
    <property type="entry name" value="mismatch repair endonuclease PMS2 isoform X2"/>
    <property type="match status" value="1"/>
</dbReference>
<reference evidence="18 19" key="1">
    <citation type="journal article" date="2014" name="Nature">
        <title>The genomic substrate for adaptive radiation in African cichlid fish.</title>
        <authorList>
            <person name="Brawand D."/>
            <person name="Wagner C.E."/>
            <person name="Li Y.I."/>
            <person name="Malinsky M."/>
            <person name="Keller I."/>
            <person name="Fan S."/>
            <person name="Simakov O."/>
            <person name="Ng A.Y."/>
            <person name="Lim Z.W."/>
            <person name="Bezault E."/>
            <person name="Turner-Maier J."/>
            <person name="Johnson J."/>
            <person name="Alcazar R."/>
            <person name="Noh H.J."/>
            <person name="Russell P."/>
            <person name="Aken B."/>
            <person name="Alfoldi J."/>
            <person name="Amemiya C."/>
            <person name="Azzouzi N."/>
            <person name="Baroiller J.F."/>
            <person name="Barloy-Hubler F."/>
            <person name="Berlin A."/>
            <person name="Bloomquist R."/>
            <person name="Carleton K.L."/>
            <person name="Conte M.A."/>
            <person name="D'Cotta H."/>
            <person name="Eshel O."/>
            <person name="Gaffney L."/>
            <person name="Galibert F."/>
            <person name="Gante H.F."/>
            <person name="Gnerre S."/>
            <person name="Greuter L."/>
            <person name="Guyon R."/>
            <person name="Haddad N.S."/>
            <person name="Haerty W."/>
            <person name="Harris R.M."/>
            <person name="Hofmann H.A."/>
            <person name="Hourlier T."/>
            <person name="Hulata G."/>
            <person name="Jaffe D.B."/>
            <person name="Lara M."/>
            <person name="Lee A.P."/>
            <person name="MacCallum I."/>
            <person name="Mwaiko S."/>
            <person name="Nikaido M."/>
            <person name="Nishihara H."/>
            <person name="Ozouf-Costaz C."/>
            <person name="Penman D.J."/>
            <person name="Przybylski D."/>
            <person name="Rakotomanga M."/>
            <person name="Renn S.C.P."/>
            <person name="Ribeiro F.J."/>
            <person name="Ron M."/>
            <person name="Salzburger W."/>
            <person name="Sanchez-Pulido L."/>
            <person name="Santos M.E."/>
            <person name="Searle S."/>
            <person name="Sharpe T."/>
            <person name="Swofford R."/>
            <person name="Tan F.J."/>
            <person name="Williams L."/>
            <person name="Young S."/>
            <person name="Yin S."/>
            <person name="Okada N."/>
            <person name="Kocher T.D."/>
            <person name="Miska E.A."/>
            <person name="Lander E.S."/>
            <person name="Venkatesh B."/>
            <person name="Fernald R.D."/>
            <person name="Meyer A."/>
            <person name="Ponting C.P."/>
            <person name="Streelman J.T."/>
            <person name="Lindblad-Toh K."/>
            <person name="Seehausen O."/>
            <person name="Di Palma F."/>
        </authorList>
    </citation>
    <scope>NUCLEOTIDE SEQUENCE</scope>
</reference>
<evidence type="ECO:0000256" key="10">
    <source>
        <dbReference type="ARBA" id="ARBA00048778"/>
    </source>
</evidence>
<evidence type="ECO:0000259" key="17">
    <source>
        <dbReference type="SMART" id="SM01340"/>
    </source>
</evidence>
<dbReference type="Gene3D" id="3.30.230.10">
    <property type="match status" value="1"/>
</dbReference>
<dbReference type="InterPro" id="IPR037198">
    <property type="entry name" value="MutL_C_sf"/>
</dbReference>
<dbReference type="InterPro" id="IPR013507">
    <property type="entry name" value="DNA_mismatch_S5_2-like"/>
</dbReference>
<dbReference type="GO" id="GO:0030983">
    <property type="term" value="F:mismatched DNA binding"/>
    <property type="evidence" value="ECO:0007669"/>
    <property type="project" value="InterPro"/>
</dbReference>
<keyword evidence="3" id="KW-0540">Nuclease</keyword>
<evidence type="ECO:0000256" key="12">
    <source>
        <dbReference type="ARBA" id="ARBA00077255"/>
    </source>
</evidence>
<keyword evidence="19" id="KW-1185">Reference proteome</keyword>
<dbReference type="NCBIfam" id="TIGR00585">
    <property type="entry name" value="mutl"/>
    <property type="match status" value="1"/>
</dbReference>
<dbReference type="SUPFAM" id="SSF118116">
    <property type="entry name" value="DNA mismatch repair protein MutL"/>
    <property type="match status" value="1"/>
</dbReference>
<feature type="chain" id="PRO_5018141002" description="Mismatch repair endonuclease PMS2" evidence="15">
    <location>
        <begin position="28"/>
        <end position="892"/>
    </location>
</feature>
<dbReference type="PANTHER" id="PTHR10073:SF52">
    <property type="entry name" value="MISMATCH REPAIR ENDONUCLEASE PMS2"/>
    <property type="match status" value="1"/>
</dbReference>
<keyword evidence="6" id="KW-0227">DNA damage</keyword>
<dbReference type="FunFam" id="3.30.565.10:FF:000014">
    <property type="entry name" value="Mismatch repair endonuclease pms1, putative"/>
    <property type="match status" value="1"/>
</dbReference>
<dbReference type="InterPro" id="IPR014762">
    <property type="entry name" value="DNA_mismatch_repair_CS"/>
</dbReference>
<dbReference type="Gene3D" id="3.30.565.10">
    <property type="entry name" value="Histidine kinase-like ATPase, C-terminal domain"/>
    <property type="match status" value="1"/>
</dbReference>
<dbReference type="Proteomes" id="UP000265160">
    <property type="component" value="LG8"/>
</dbReference>
<dbReference type="Gene3D" id="3.30.1370.100">
    <property type="entry name" value="MutL, C-terminal domain, regulatory subdomain"/>
    <property type="match status" value="1"/>
</dbReference>
<keyword evidence="15" id="KW-0732">Signal</keyword>
<keyword evidence="8" id="KW-0067">ATP-binding</keyword>
<dbReference type="Gene3D" id="3.30.1540.20">
    <property type="entry name" value="MutL, C-terminal domain, dimerisation subdomain"/>
    <property type="match status" value="1"/>
</dbReference>
<evidence type="ECO:0000256" key="13">
    <source>
        <dbReference type="ARBA" id="ARBA00083250"/>
    </source>
</evidence>
<evidence type="ECO:0000256" key="1">
    <source>
        <dbReference type="ARBA" id="ARBA00004123"/>
    </source>
</evidence>
<dbReference type="GO" id="GO:0016887">
    <property type="term" value="F:ATP hydrolysis activity"/>
    <property type="evidence" value="ECO:0007669"/>
    <property type="project" value="InterPro"/>
</dbReference>
<evidence type="ECO:0000256" key="5">
    <source>
        <dbReference type="ARBA" id="ARBA00022759"/>
    </source>
</evidence>
<dbReference type="Pfam" id="PF08676">
    <property type="entry name" value="MutL_C"/>
    <property type="match status" value="1"/>
</dbReference>
<reference evidence="18" key="2">
    <citation type="submission" date="2025-08" db="UniProtKB">
        <authorList>
            <consortium name="Ensembl"/>
        </authorList>
    </citation>
    <scope>IDENTIFICATION</scope>
</reference>
<comment type="similarity">
    <text evidence="2">Belongs to the DNA mismatch repair MutL/HexB family.</text>
</comment>
<feature type="region of interest" description="Disordered" evidence="14">
    <location>
        <begin position="530"/>
        <end position="637"/>
    </location>
</feature>
<dbReference type="PROSITE" id="PS00058">
    <property type="entry name" value="DNA_MISMATCH_REPAIR_1"/>
    <property type="match status" value="1"/>
</dbReference>
<proteinExistence type="inferred from homology"/>
<dbReference type="InterPro" id="IPR038973">
    <property type="entry name" value="MutL/Mlh/Pms-like"/>
</dbReference>
<dbReference type="AlphaFoldDB" id="A0A3P9BP12"/>
<evidence type="ECO:0000256" key="7">
    <source>
        <dbReference type="ARBA" id="ARBA00022801"/>
    </source>
</evidence>
<feature type="domain" description="MutL C-terminal dimerisation" evidence="16">
    <location>
        <begin position="708"/>
        <end position="852"/>
    </location>
</feature>
<feature type="signal peptide" evidence="15">
    <location>
        <begin position="1"/>
        <end position="27"/>
    </location>
</feature>
<feature type="region of interest" description="Disordered" evidence="14">
    <location>
        <begin position="456"/>
        <end position="477"/>
    </location>
</feature>
<dbReference type="GeneTree" id="ENSGT00940000155381"/>
<evidence type="ECO:0000256" key="11">
    <source>
        <dbReference type="ARBA" id="ARBA00072579"/>
    </source>
</evidence>
<dbReference type="STRING" id="106582.ENSMZEP00005011682"/>
<feature type="region of interest" description="Disordered" evidence="14">
    <location>
        <begin position="406"/>
        <end position="436"/>
    </location>
</feature>
<protein>
    <recommendedName>
        <fullName evidence="11">Mismatch repair endonuclease PMS2</fullName>
    </recommendedName>
    <alternativeName>
        <fullName evidence="13">DNA mismatch repair protein PMS2</fullName>
    </alternativeName>
    <alternativeName>
        <fullName evidence="12">PMS1 protein homolog 2</fullName>
    </alternativeName>
</protein>
<evidence type="ECO:0000256" key="9">
    <source>
        <dbReference type="ARBA" id="ARBA00023242"/>
    </source>
</evidence>
<feature type="compositionally biased region" description="Basic and acidic residues" evidence="14">
    <location>
        <begin position="603"/>
        <end position="616"/>
    </location>
</feature>
<dbReference type="GO" id="GO:0004519">
    <property type="term" value="F:endonuclease activity"/>
    <property type="evidence" value="ECO:0007669"/>
    <property type="project" value="UniProtKB-KW"/>
</dbReference>
<evidence type="ECO:0000256" key="6">
    <source>
        <dbReference type="ARBA" id="ARBA00022763"/>
    </source>
</evidence>
<dbReference type="Ensembl" id="ENSMZET00005012088.1">
    <property type="protein sequence ID" value="ENSMZEP00005011682.1"/>
    <property type="gene ID" value="ENSMZEG00005008759.1"/>
</dbReference>
<evidence type="ECO:0000256" key="15">
    <source>
        <dbReference type="SAM" id="SignalP"/>
    </source>
</evidence>
<accession>A0A3P9BP12</accession>
<evidence type="ECO:0000256" key="4">
    <source>
        <dbReference type="ARBA" id="ARBA00022741"/>
    </source>
</evidence>
<dbReference type="Pfam" id="PF01119">
    <property type="entry name" value="DNA_mis_repair"/>
    <property type="match status" value="1"/>
</dbReference>